<reference evidence="2" key="3">
    <citation type="submission" date="2020-12" db="UniProtKB">
        <authorList>
            <consortium name="EnsemblPlants"/>
        </authorList>
    </citation>
    <scope>IDENTIFICATION</scope>
</reference>
<reference evidence="2 3" key="1">
    <citation type="journal article" date="2008" name="Science">
        <title>The Physcomitrella genome reveals evolutionary insights into the conquest of land by plants.</title>
        <authorList>
            <person name="Rensing S."/>
            <person name="Lang D."/>
            <person name="Zimmer A."/>
            <person name="Terry A."/>
            <person name="Salamov A."/>
            <person name="Shapiro H."/>
            <person name="Nishiyama T."/>
            <person name="Perroud P.-F."/>
            <person name="Lindquist E."/>
            <person name="Kamisugi Y."/>
            <person name="Tanahashi T."/>
            <person name="Sakakibara K."/>
            <person name="Fujita T."/>
            <person name="Oishi K."/>
            <person name="Shin-I T."/>
            <person name="Kuroki Y."/>
            <person name="Toyoda A."/>
            <person name="Suzuki Y."/>
            <person name="Hashimoto A."/>
            <person name="Yamaguchi K."/>
            <person name="Sugano A."/>
            <person name="Kohara Y."/>
            <person name="Fujiyama A."/>
            <person name="Anterola A."/>
            <person name="Aoki S."/>
            <person name="Ashton N."/>
            <person name="Barbazuk W.B."/>
            <person name="Barker E."/>
            <person name="Bennetzen J."/>
            <person name="Bezanilla M."/>
            <person name="Blankenship R."/>
            <person name="Cho S.H."/>
            <person name="Dutcher S."/>
            <person name="Estelle M."/>
            <person name="Fawcett J.A."/>
            <person name="Gundlach H."/>
            <person name="Hanada K."/>
            <person name="Heyl A."/>
            <person name="Hicks K.A."/>
            <person name="Hugh J."/>
            <person name="Lohr M."/>
            <person name="Mayer K."/>
            <person name="Melkozernov A."/>
            <person name="Murata T."/>
            <person name="Nelson D."/>
            <person name="Pils B."/>
            <person name="Prigge M."/>
            <person name="Reiss B."/>
            <person name="Renner T."/>
            <person name="Rombauts S."/>
            <person name="Rushton P."/>
            <person name="Sanderfoot A."/>
            <person name="Schween G."/>
            <person name="Shiu S.-H."/>
            <person name="Stueber K."/>
            <person name="Theodoulou F.L."/>
            <person name="Tu H."/>
            <person name="Van de Peer Y."/>
            <person name="Verrier P.J."/>
            <person name="Waters E."/>
            <person name="Wood A."/>
            <person name="Yang L."/>
            <person name="Cove D."/>
            <person name="Cuming A."/>
            <person name="Hasebe M."/>
            <person name="Lucas S."/>
            <person name="Mishler D.B."/>
            <person name="Reski R."/>
            <person name="Grigoriev I."/>
            <person name="Quatrano R.S."/>
            <person name="Boore J.L."/>
        </authorList>
    </citation>
    <scope>NUCLEOTIDE SEQUENCE [LARGE SCALE GENOMIC DNA]</scope>
    <source>
        <strain evidence="2 3">cv. Gransden 2004</strain>
    </source>
</reference>
<evidence type="ECO:0000313" key="2">
    <source>
        <dbReference type="EnsemblPlants" id="Pp3c1_39550V3.2"/>
    </source>
</evidence>
<dbReference type="AlphaFoldDB" id="A0A7I4BV36"/>
<feature type="region of interest" description="Disordered" evidence="1">
    <location>
        <begin position="128"/>
        <end position="149"/>
    </location>
</feature>
<dbReference type="Proteomes" id="UP000006727">
    <property type="component" value="Chromosome 1"/>
</dbReference>
<evidence type="ECO:0000256" key="1">
    <source>
        <dbReference type="SAM" id="MobiDB-lite"/>
    </source>
</evidence>
<name>A0A7I4BV36_PHYPA</name>
<reference evidence="2 3" key="2">
    <citation type="journal article" date="2018" name="Plant J.">
        <title>The Physcomitrella patens chromosome-scale assembly reveals moss genome structure and evolution.</title>
        <authorList>
            <person name="Lang D."/>
            <person name="Ullrich K.K."/>
            <person name="Murat F."/>
            <person name="Fuchs J."/>
            <person name="Jenkins J."/>
            <person name="Haas F.B."/>
            <person name="Piednoel M."/>
            <person name="Gundlach H."/>
            <person name="Van Bel M."/>
            <person name="Meyberg R."/>
            <person name="Vives C."/>
            <person name="Morata J."/>
            <person name="Symeonidi A."/>
            <person name="Hiss M."/>
            <person name="Muchero W."/>
            <person name="Kamisugi Y."/>
            <person name="Saleh O."/>
            <person name="Blanc G."/>
            <person name="Decker E.L."/>
            <person name="van Gessel N."/>
            <person name="Grimwood J."/>
            <person name="Hayes R.D."/>
            <person name="Graham S.W."/>
            <person name="Gunter L.E."/>
            <person name="McDaniel S.F."/>
            <person name="Hoernstein S.N.W."/>
            <person name="Larsson A."/>
            <person name="Li F.W."/>
            <person name="Perroud P.F."/>
            <person name="Phillips J."/>
            <person name="Ranjan P."/>
            <person name="Rokshar D.S."/>
            <person name="Rothfels C.J."/>
            <person name="Schneider L."/>
            <person name="Shu S."/>
            <person name="Stevenson D.W."/>
            <person name="Thummler F."/>
            <person name="Tillich M."/>
            <person name="Villarreal Aguilar J.C."/>
            <person name="Widiez T."/>
            <person name="Wong G.K."/>
            <person name="Wymore A."/>
            <person name="Zhang Y."/>
            <person name="Zimmer A.D."/>
            <person name="Quatrano R.S."/>
            <person name="Mayer K.F.X."/>
            <person name="Goodstein D."/>
            <person name="Casacuberta J.M."/>
            <person name="Vandepoele K."/>
            <person name="Reski R."/>
            <person name="Cuming A.C."/>
            <person name="Tuskan G.A."/>
            <person name="Maumus F."/>
            <person name="Salse J."/>
            <person name="Schmutz J."/>
            <person name="Rensing S.A."/>
        </authorList>
    </citation>
    <scope>NUCLEOTIDE SEQUENCE [LARGE SCALE GENOMIC DNA]</scope>
    <source>
        <strain evidence="2 3">cv. Gransden 2004</strain>
    </source>
</reference>
<sequence length="149" mass="16645">MRQPFRFSFVIRDGSHLPRATNSQTGVKLTNVVVVKTVSKNCVARVSKRAWRGRENGSVPEFRAAALRLRRVRVLSSFSRFCCRAGATAATGIWRSPSQNFYLRGTAASLAEPQASIDELSFEEFERRELTDQYSDPGANCENDPSLCP</sequence>
<dbReference type="Gramene" id="Pp3c1_39550V3.2">
    <property type="protein sequence ID" value="Pp3c1_39550V3.2"/>
    <property type="gene ID" value="Pp3c1_39550"/>
</dbReference>
<keyword evidence="3" id="KW-1185">Reference proteome</keyword>
<evidence type="ECO:0000313" key="3">
    <source>
        <dbReference type="Proteomes" id="UP000006727"/>
    </source>
</evidence>
<accession>A0A7I4BV36</accession>
<dbReference type="InParanoid" id="A0A7I4BV36"/>
<proteinExistence type="predicted"/>
<organism evidence="2 3">
    <name type="scientific">Physcomitrium patens</name>
    <name type="common">Spreading-leaved earth moss</name>
    <name type="synonym">Physcomitrella patens</name>
    <dbReference type="NCBI Taxonomy" id="3218"/>
    <lineage>
        <taxon>Eukaryota</taxon>
        <taxon>Viridiplantae</taxon>
        <taxon>Streptophyta</taxon>
        <taxon>Embryophyta</taxon>
        <taxon>Bryophyta</taxon>
        <taxon>Bryophytina</taxon>
        <taxon>Bryopsida</taxon>
        <taxon>Funariidae</taxon>
        <taxon>Funariales</taxon>
        <taxon>Funariaceae</taxon>
        <taxon>Physcomitrium</taxon>
    </lineage>
</organism>
<dbReference type="EnsemblPlants" id="Pp3c1_39550V3.2">
    <property type="protein sequence ID" value="Pp3c1_39550V3.2"/>
    <property type="gene ID" value="Pp3c1_39550"/>
</dbReference>
<dbReference type="EMBL" id="ABEU02000001">
    <property type="status" value="NOT_ANNOTATED_CDS"/>
    <property type="molecule type" value="Genomic_DNA"/>
</dbReference>
<protein>
    <submittedName>
        <fullName evidence="2">Uncharacterized protein</fullName>
    </submittedName>
</protein>